<keyword evidence="3 8" id="KW-0028">Amino-acid biosynthesis</keyword>
<evidence type="ECO:0000256" key="5">
    <source>
        <dbReference type="ARBA" id="ARBA00023141"/>
    </source>
</evidence>
<feature type="active site" description="Proton acceptor" evidence="8">
    <location>
        <position position="56"/>
    </location>
</feature>
<evidence type="ECO:0000313" key="11">
    <source>
        <dbReference type="Proteomes" id="UP000182077"/>
    </source>
</evidence>
<dbReference type="Proteomes" id="UP000182077">
    <property type="component" value="Unassembled WGS sequence"/>
</dbReference>
<keyword evidence="5 8" id="KW-0057">Aromatic amino acid biosynthesis</keyword>
<protein>
    <recommendedName>
        <fullName evidence="8">Tryptophan synthase alpha chain</fullName>
        <ecNumber evidence="8">4.2.1.20</ecNumber>
    </recommendedName>
</protein>
<gene>
    <name evidence="8" type="primary">trpA</name>
    <name evidence="10" type="ORF">RV04_GL001310</name>
</gene>
<keyword evidence="4 8" id="KW-0822">Tryptophan biosynthesis</keyword>
<dbReference type="PANTHER" id="PTHR43406:SF1">
    <property type="entry name" value="TRYPTOPHAN SYNTHASE ALPHA CHAIN, CHLOROPLASTIC"/>
    <property type="match status" value="1"/>
</dbReference>
<dbReference type="PANTHER" id="PTHR43406">
    <property type="entry name" value="TRYPTOPHAN SYNTHASE, ALPHA CHAIN"/>
    <property type="match status" value="1"/>
</dbReference>
<dbReference type="HAMAP" id="MF_00131">
    <property type="entry name" value="Trp_synth_alpha"/>
    <property type="match status" value="1"/>
</dbReference>
<dbReference type="CDD" id="cd04724">
    <property type="entry name" value="Tryptophan_synthase_alpha"/>
    <property type="match status" value="1"/>
</dbReference>
<dbReference type="SUPFAM" id="SSF51366">
    <property type="entry name" value="Ribulose-phoshate binding barrel"/>
    <property type="match status" value="1"/>
</dbReference>
<reference evidence="10 11" key="1">
    <citation type="submission" date="2014-12" db="EMBL/GenBank/DDBJ databases">
        <title>Draft genome sequences of 29 type strains of Enterococci.</title>
        <authorList>
            <person name="Zhong Z."/>
            <person name="Sun Z."/>
            <person name="Liu W."/>
            <person name="Zhang W."/>
            <person name="Zhang H."/>
        </authorList>
    </citation>
    <scope>NUCLEOTIDE SEQUENCE [LARGE SCALE GENOMIC DNA]</scope>
    <source>
        <strain evidence="10 11">DSM 17122</strain>
    </source>
</reference>
<comment type="caution">
    <text evidence="10">The sequence shown here is derived from an EMBL/GenBank/DDBJ whole genome shotgun (WGS) entry which is preliminary data.</text>
</comment>
<sequence length="247" mass="27099">MTKILKDKLKKGKLFVPYIMAGAQGLERLPEEIEMLIEAGASAIELGVPFSDPVADGPVIQAAGLRAFEQQVTLKKIIRVLKENKFSVPLILMGYSNSFFHYGIKKLINDLQVTDVKGLIIPDLPYEHQSLILEDLKEVALLPLVSLTSSSERIQTLVSNAEGFVYAVTVNGITGTDQNYRTDLTNHLTKIKELSAIPVLAGFGISTKEHVEKFEQVCDGVVIGSKIVHSLDEKGIVETKELLATII</sequence>
<comment type="pathway">
    <text evidence="1 8">Amino-acid biosynthesis; L-tryptophan biosynthesis; L-tryptophan from chorismate: step 5/5.</text>
</comment>
<evidence type="ECO:0000313" key="10">
    <source>
        <dbReference type="EMBL" id="OJG46144.1"/>
    </source>
</evidence>
<evidence type="ECO:0000256" key="8">
    <source>
        <dbReference type="HAMAP-Rule" id="MF_00131"/>
    </source>
</evidence>
<evidence type="ECO:0000256" key="3">
    <source>
        <dbReference type="ARBA" id="ARBA00022605"/>
    </source>
</evidence>
<dbReference type="InterPro" id="IPR013785">
    <property type="entry name" value="Aldolase_TIM"/>
</dbReference>
<dbReference type="InterPro" id="IPR018204">
    <property type="entry name" value="Trp_synthase_alpha_AS"/>
</dbReference>
<evidence type="ECO:0000256" key="6">
    <source>
        <dbReference type="ARBA" id="ARBA00023239"/>
    </source>
</evidence>
<evidence type="ECO:0000256" key="2">
    <source>
        <dbReference type="ARBA" id="ARBA00011270"/>
    </source>
</evidence>
<accession>A0A1L8TPZ3</accession>
<comment type="similarity">
    <text evidence="8 9">Belongs to the TrpA family.</text>
</comment>
<dbReference type="STRING" id="249189.RV04_GL001310"/>
<dbReference type="UniPathway" id="UPA00035">
    <property type="reaction ID" value="UER00044"/>
</dbReference>
<dbReference type="Gene3D" id="3.20.20.70">
    <property type="entry name" value="Aldolase class I"/>
    <property type="match status" value="1"/>
</dbReference>
<evidence type="ECO:0000256" key="4">
    <source>
        <dbReference type="ARBA" id="ARBA00022822"/>
    </source>
</evidence>
<evidence type="ECO:0000256" key="7">
    <source>
        <dbReference type="ARBA" id="ARBA00049047"/>
    </source>
</evidence>
<dbReference type="GO" id="GO:0005829">
    <property type="term" value="C:cytosol"/>
    <property type="evidence" value="ECO:0007669"/>
    <property type="project" value="TreeGrafter"/>
</dbReference>
<dbReference type="NCBIfam" id="TIGR00262">
    <property type="entry name" value="trpA"/>
    <property type="match status" value="1"/>
</dbReference>
<dbReference type="AlphaFoldDB" id="A0A1L8TPZ3"/>
<feature type="active site" description="Proton acceptor" evidence="8">
    <location>
        <position position="45"/>
    </location>
</feature>
<comment type="subunit">
    <text evidence="2 8">Tetramer of two alpha and two beta chains.</text>
</comment>
<keyword evidence="6 8" id="KW-0456">Lyase</keyword>
<organism evidence="10 11">
    <name type="scientific">Enterococcus hermanniensis</name>
    <dbReference type="NCBI Taxonomy" id="249189"/>
    <lineage>
        <taxon>Bacteria</taxon>
        <taxon>Bacillati</taxon>
        <taxon>Bacillota</taxon>
        <taxon>Bacilli</taxon>
        <taxon>Lactobacillales</taxon>
        <taxon>Enterococcaceae</taxon>
        <taxon>Enterococcus</taxon>
    </lineage>
</organism>
<dbReference type="InterPro" id="IPR002028">
    <property type="entry name" value="Trp_synthase_suA"/>
</dbReference>
<proteinExistence type="inferred from homology"/>
<dbReference type="EC" id="4.2.1.20" evidence="8"/>
<evidence type="ECO:0000256" key="9">
    <source>
        <dbReference type="RuleBase" id="RU003662"/>
    </source>
</evidence>
<dbReference type="Pfam" id="PF00290">
    <property type="entry name" value="Trp_syntA"/>
    <property type="match status" value="1"/>
</dbReference>
<dbReference type="GO" id="GO:0004834">
    <property type="term" value="F:tryptophan synthase activity"/>
    <property type="evidence" value="ECO:0007669"/>
    <property type="project" value="UniProtKB-UniRule"/>
</dbReference>
<comment type="catalytic activity">
    <reaction evidence="7 8">
        <text>(1S,2R)-1-C-(indol-3-yl)glycerol 3-phosphate + L-serine = D-glyceraldehyde 3-phosphate + L-tryptophan + H2O</text>
        <dbReference type="Rhea" id="RHEA:10532"/>
        <dbReference type="ChEBI" id="CHEBI:15377"/>
        <dbReference type="ChEBI" id="CHEBI:33384"/>
        <dbReference type="ChEBI" id="CHEBI:57912"/>
        <dbReference type="ChEBI" id="CHEBI:58866"/>
        <dbReference type="ChEBI" id="CHEBI:59776"/>
        <dbReference type="EC" id="4.2.1.20"/>
    </reaction>
</comment>
<evidence type="ECO:0000256" key="1">
    <source>
        <dbReference type="ARBA" id="ARBA00004733"/>
    </source>
</evidence>
<dbReference type="PROSITE" id="PS00167">
    <property type="entry name" value="TRP_SYNTHASE_ALPHA"/>
    <property type="match status" value="1"/>
</dbReference>
<dbReference type="EMBL" id="JXKQ01000003">
    <property type="protein sequence ID" value="OJG46144.1"/>
    <property type="molecule type" value="Genomic_DNA"/>
</dbReference>
<name>A0A1L8TPZ3_9ENTE</name>
<dbReference type="InterPro" id="IPR011060">
    <property type="entry name" value="RibuloseP-bd_barrel"/>
</dbReference>
<comment type="function">
    <text evidence="8">The alpha subunit is responsible for the aldol cleavage of indoleglycerol phosphate to indole and glyceraldehyde 3-phosphate.</text>
</comment>
<keyword evidence="11" id="KW-1185">Reference proteome</keyword>